<reference evidence="8 9" key="1">
    <citation type="journal article" date="2019" name="Int. J. Syst. Evol. Microbiol.">
        <title>The Global Catalogue of Microorganisms (GCM) 10K type strain sequencing project: providing services to taxonomists for standard genome sequencing and annotation.</title>
        <authorList>
            <consortium name="The Broad Institute Genomics Platform"/>
            <consortium name="The Broad Institute Genome Sequencing Center for Infectious Disease"/>
            <person name="Wu L."/>
            <person name="Ma J."/>
        </authorList>
    </citation>
    <scope>NUCLEOTIDE SEQUENCE [LARGE SCALE GENOMIC DNA]</scope>
    <source>
        <strain evidence="8 9">JCM 14901</strain>
    </source>
</reference>
<dbReference type="PANTHER" id="PTHR43053:SF3">
    <property type="entry name" value="ALPHA-GALACTOSIDASE C-RELATED"/>
    <property type="match status" value="1"/>
</dbReference>
<dbReference type="Gene3D" id="2.60.40.1180">
    <property type="entry name" value="Golgi alpha-mannosidase II"/>
    <property type="match status" value="1"/>
</dbReference>
<evidence type="ECO:0000256" key="2">
    <source>
        <dbReference type="ARBA" id="ARBA00012755"/>
    </source>
</evidence>
<dbReference type="PRINTS" id="PR00743">
    <property type="entry name" value="GLHYDRLASE36"/>
</dbReference>
<organism evidence="8 9">
    <name type="scientific">Microbacterium deminutum</name>
    <dbReference type="NCBI Taxonomy" id="344164"/>
    <lineage>
        <taxon>Bacteria</taxon>
        <taxon>Bacillati</taxon>
        <taxon>Actinomycetota</taxon>
        <taxon>Actinomycetes</taxon>
        <taxon>Micrococcales</taxon>
        <taxon>Microbacteriaceae</taxon>
        <taxon>Microbacterium</taxon>
    </lineage>
</organism>
<dbReference type="InterPro" id="IPR017853">
    <property type="entry name" value="GH"/>
</dbReference>
<name>A0ABN2R3M1_9MICO</name>
<dbReference type="CDD" id="cd14791">
    <property type="entry name" value="GH36"/>
    <property type="match status" value="1"/>
</dbReference>
<dbReference type="PIRSF" id="PIRSF005536">
    <property type="entry name" value="Agal"/>
    <property type="match status" value="1"/>
</dbReference>
<keyword evidence="9" id="KW-1185">Reference proteome</keyword>
<evidence type="ECO:0000259" key="7">
    <source>
        <dbReference type="Pfam" id="PF16875"/>
    </source>
</evidence>
<accession>A0ABN2R3M1</accession>
<dbReference type="InterPro" id="IPR000111">
    <property type="entry name" value="Glyco_hydro_27/36_CS"/>
</dbReference>
<dbReference type="InterPro" id="IPR038417">
    <property type="entry name" value="Alpga-gal_N_sf"/>
</dbReference>
<dbReference type="Gene3D" id="2.70.98.60">
    <property type="entry name" value="alpha-galactosidase from lactobacil brevis"/>
    <property type="match status" value="1"/>
</dbReference>
<comment type="similarity">
    <text evidence="5">Belongs to the glycosyl hydrolase.</text>
</comment>
<dbReference type="Pfam" id="PF16875">
    <property type="entry name" value="Glyco_hydro_36N"/>
    <property type="match status" value="1"/>
</dbReference>
<dbReference type="InterPro" id="IPR002252">
    <property type="entry name" value="Glyco_hydro_36"/>
</dbReference>
<evidence type="ECO:0000256" key="4">
    <source>
        <dbReference type="ARBA" id="ARBA00023295"/>
    </source>
</evidence>
<dbReference type="InterPro" id="IPR031704">
    <property type="entry name" value="Glyco_hydro_36_N"/>
</dbReference>
<proteinExistence type="inferred from homology"/>
<feature type="domain" description="Glycosyl hydrolase family 36 C-terminal" evidence="6">
    <location>
        <begin position="631"/>
        <end position="744"/>
    </location>
</feature>
<keyword evidence="3 5" id="KW-0378">Hydrolase</keyword>
<dbReference type="SUPFAM" id="SSF51445">
    <property type="entry name" value="(Trans)glycosidases"/>
    <property type="match status" value="1"/>
</dbReference>
<dbReference type="Gene3D" id="3.20.20.70">
    <property type="entry name" value="Aldolase class I"/>
    <property type="match status" value="1"/>
</dbReference>
<dbReference type="InterPro" id="IPR013785">
    <property type="entry name" value="Aldolase_TIM"/>
</dbReference>
<dbReference type="InterPro" id="IPR013780">
    <property type="entry name" value="Glyco_hydro_b"/>
</dbReference>
<evidence type="ECO:0000256" key="5">
    <source>
        <dbReference type="PIRNR" id="PIRNR005536"/>
    </source>
</evidence>
<dbReference type="EC" id="3.2.1.22" evidence="2 5"/>
<comment type="catalytic activity">
    <reaction evidence="1 5">
        <text>Hydrolysis of terminal, non-reducing alpha-D-galactose residues in alpha-D-galactosides, including galactose oligosaccharides, galactomannans and galactolipids.</text>
        <dbReference type="EC" id="3.2.1.22"/>
    </reaction>
</comment>
<sequence length="748" mass="82334">MTPALPAPSAVLHLAHAGVSLIVDARDGRLPAIVHWGSQLDAIDDAQLNALCDAVVPVVGSNNVSAPPRVAVLPEHHTGWTGRPGIAGSFDGAGWSPRFTTTGIELDAEPVDGVVNAGAAAATFHAVDDRGWLALRLDLALLPSGLIRARAALTNTSDRPYAVDDVSLCFPVPAEAGELLDFTGQHNLERIPQRGPMRAGVHLRENRRGRTGADSAFVLHLGEPGFGFASGRAWAVHTAWSGNHRHYAERVYTGEQLIGGGEVLLPGEITLWRGDTYETPWVYGSHGEGLDAVAHRFHAHLRARPDAPGTDRPVTLNVWEAVYFRHDADELVALAERAAKIGVERFVLDDGWFGGRRSDRAGLGDWVVSADVWPDGLHPLVDRVHELGMQFGLWFEPEMINLDSDLARRHPEWIMAAREDLPVESRFQQVLNLANPGAYAHVRGQILALLGEYRIDYIKWDHNRDLTEAGDRTRDGRPVVHDQTLAFYRLLRELREAHPHLEIESCSSGGGRVDLGVLEFTDRVWVSDNNDPHDRQSMMRWTAQLVAPEFLGAHIASDRSHTTGRRMDLSFRAIAAIFGHLGIEWDLGKASESDLDRLARWIRFHKENRALLLGGDVIRMDGADPRILVHGVVSPDRSQAIFAAAVLDTTHPEPAARLKLRGLDPAVTYRIAPVLIGPLPSGLEPPEWWGPPSDAASLGDDHYWHRRPRNDVEYEGGRFRGDLLQTSGVASPRVHPDQALVYRLVAES</sequence>
<dbReference type="InterPro" id="IPR050985">
    <property type="entry name" value="Alpha-glycosidase_related"/>
</dbReference>
<dbReference type="PANTHER" id="PTHR43053">
    <property type="entry name" value="GLYCOSIDASE FAMILY 31"/>
    <property type="match status" value="1"/>
</dbReference>
<dbReference type="Proteomes" id="UP001499933">
    <property type="component" value="Unassembled WGS sequence"/>
</dbReference>
<evidence type="ECO:0000313" key="8">
    <source>
        <dbReference type="EMBL" id="GAA1963046.1"/>
    </source>
</evidence>
<dbReference type="Pfam" id="PF02065">
    <property type="entry name" value="Melibiase"/>
    <property type="match status" value="1"/>
</dbReference>
<dbReference type="PROSITE" id="PS00512">
    <property type="entry name" value="ALPHA_GALACTOSIDASE"/>
    <property type="match status" value="1"/>
</dbReference>
<dbReference type="InterPro" id="IPR031705">
    <property type="entry name" value="Glyco_hydro_36_C"/>
</dbReference>
<keyword evidence="4 5" id="KW-0326">Glycosidase</keyword>
<evidence type="ECO:0000313" key="9">
    <source>
        <dbReference type="Proteomes" id="UP001499933"/>
    </source>
</evidence>
<comment type="caution">
    <text evidence="8">The sequence shown here is derived from an EMBL/GenBank/DDBJ whole genome shotgun (WGS) entry which is preliminary data.</text>
</comment>
<gene>
    <name evidence="8" type="ORF">GCM10009776_27180</name>
</gene>
<dbReference type="EMBL" id="BAAAOG010000005">
    <property type="protein sequence ID" value="GAA1963046.1"/>
    <property type="molecule type" value="Genomic_DNA"/>
</dbReference>
<feature type="domain" description="Glycosyl hydrolase family 36 N-terminal" evidence="7">
    <location>
        <begin position="30"/>
        <end position="271"/>
    </location>
</feature>
<dbReference type="RefSeq" id="WP_344095527.1">
    <property type="nucleotide sequence ID" value="NZ_BAAAOG010000005.1"/>
</dbReference>
<protein>
    <recommendedName>
        <fullName evidence="2 5">Alpha-galactosidase</fullName>
        <ecNumber evidence="2 5">3.2.1.22</ecNumber>
    </recommendedName>
</protein>
<dbReference type="Pfam" id="PF16874">
    <property type="entry name" value="Glyco_hydro_36C"/>
    <property type="match status" value="1"/>
</dbReference>
<evidence type="ECO:0000259" key="6">
    <source>
        <dbReference type="Pfam" id="PF16874"/>
    </source>
</evidence>
<evidence type="ECO:0000256" key="1">
    <source>
        <dbReference type="ARBA" id="ARBA00001255"/>
    </source>
</evidence>
<evidence type="ECO:0000256" key="3">
    <source>
        <dbReference type="ARBA" id="ARBA00022801"/>
    </source>
</evidence>